<evidence type="ECO:0000256" key="4">
    <source>
        <dbReference type="ARBA" id="ARBA00022692"/>
    </source>
</evidence>
<feature type="transmembrane region" description="Helical" evidence="8">
    <location>
        <begin position="298"/>
        <end position="319"/>
    </location>
</feature>
<dbReference type="GO" id="GO:0055085">
    <property type="term" value="P:transmembrane transport"/>
    <property type="evidence" value="ECO:0007669"/>
    <property type="project" value="InterPro"/>
</dbReference>
<feature type="transmembrane region" description="Helical" evidence="8">
    <location>
        <begin position="349"/>
        <end position="369"/>
    </location>
</feature>
<feature type="transmembrane region" description="Helical" evidence="8">
    <location>
        <begin position="260"/>
        <end position="278"/>
    </location>
</feature>
<feature type="domain" description="Amino acid permease/ SLC12A" evidence="9">
    <location>
        <begin position="33"/>
        <end position="463"/>
    </location>
</feature>
<dbReference type="RefSeq" id="WP_418328296.1">
    <property type="nucleotide sequence ID" value="NZ_CP021354.1"/>
</dbReference>
<evidence type="ECO:0000256" key="5">
    <source>
        <dbReference type="ARBA" id="ARBA00022970"/>
    </source>
</evidence>
<keyword evidence="4 8" id="KW-0812">Transmembrane</keyword>
<dbReference type="AlphaFoldDB" id="A0A2S2C281"/>
<feature type="transmembrane region" description="Helical" evidence="8">
    <location>
        <begin position="33"/>
        <end position="50"/>
    </location>
</feature>
<name>A0A2S2C281_9NOCA</name>
<gene>
    <name evidence="10" type="ORF">CBI38_29040</name>
</gene>
<feature type="transmembrane region" description="Helical" evidence="8">
    <location>
        <begin position="171"/>
        <end position="193"/>
    </location>
</feature>
<dbReference type="PROSITE" id="PS00218">
    <property type="entry name" value="AMINO_ACID_PERMEASE_1"/>
    <property type="match status" value="1"/>
</dbReference>
<keyword evidence="7 8" id="KW-0472">Membrane</keyword>
<dbReference type="InterPro" id="IPR004841">
    <property type="entry name" value="AA-permease/SLC12A_dom"/>
</dbReference>
<keyword evidence="3" id="KW-0813">Transport</keyword>
<dbReference type="KEGG" id="roz:CBI38_29040"/>
<dbReference type="InterPro" id="IPR004840">
    <property type="entry name" value="Amino_acid_permease_CS"/>
</dbReference>
<evidence type="ECO:0000313" key="11">
    <source>
        <dbReference type="Proteomes" id="UP000245711"/>
    </source>
</evidence>
<feature type="transmembrane region" description="Helical" evidence="8">
    <location>
        <begin position="110"/>
        <end position="135"/>
    </location>
</feature>
<accession>A0A2S2C281</accession>
<dbReference type="Pfam" id="PF00324">
    <property type="entry name" value="AA_permease"/>
    <property type="match status" value="1"/>
</dbReference>
<keyword evidence="6 8" id="KW-1133">Transmembrane helix</keyword>
<dbReference type="PANTHER" id="PTHR43495">
    <property type="entry name" value="GABA PERMEASE"/>
    <property type="match status" value="1"/>
</dbReference>
<keyword evidence="11" id="KW-1185">Reference proteome</keyword>
<evidence type="ECO:0000256" key="6">
    <source>
        <dbReference type="ARBA" id="ARBA00022989"/>
    </source>
</evidence>
<dbReference type="GO" id="GO:0016020">
    <property type="term" value="C:membrane"/>
    <property type="evidence" value="ECO:0007669"/>
    <property type="project" value="UniProtKB-SubCell"/>
</dbReference>
<sequence length="481" mass="50554">MNTVHDTVVKTPPAPTKDIVTRGLQQAMKPRQLVMMSLGGAIGAGLFVGSGAGIAVAGPAVLVSFLIAGFLVVLVMRMMGEMVAADPDSGAFSVHAEKAMGPIAGRTIGWLYWVQVVIVVAAEATAAAAITAASIPAVPQWAAALFYMSVLTAVNLAGVSRFGEFEFWFAALKIAAIVGFLGIGSAMIFGWIPSFDAPALANLTGHGGFAPNGVTGIAAGLLIVVFAFGGTEVMAIAAAETSEPRRNVSRAVRSIVWRILVFYIGSVLIMVTVLPWTAEELSSGPFVAVLNAAHVPGAGAVMTVVVVIALLSSLNAMLFSGSRMIYSLSERGAAARIFGRVSSNGVPRLAVLASVAFGFLTVVLNYLAPDRVLPLLLNAVGSTILVLWTFVTVSQIVLRRRAEKEGRNDLPLKMWGFPYLSYVALALLAAVAVLALFDDAARNQLIATLTFTCAITLACWVLGRRQRRTSSDTRSTIEHAH</sequence>
<evidence type="ECO:0000256" key="7">
    <source>
        <dbReference type="ARBA" id="ARBA00023136"/>
    </source>
</evidence>
<feature type="transmembrane region" description="Helical" evidence="8">
    <location>
        <begin position="56"/>
        <end position="76"/>
    </location>
</feature>
<dbReference type="GO" id="GO:0006865">
    <property type="term" value="P:amino acid transport"/>
    <property type="evidence" value="ECO:0007669"/>
    <property type="project" value="UniProtKB-KW"/>
</dbReference>
<proteinExistence type="inferred from homology"/>
<feature type="transmembrane region" description="Helical" evidence="8">
    <location>
        <begin position="141"/>
        <end position="159"/>
    </location>
</feature>
<dbReference type="Gene3D" id="1.20.1740.10">
    <property type="entry name" value="Amino acid/polyamine transporter I"/>
    <property type="match status" value="1"/>
</dbReference>
<dbReference type="EMBL" id="CP021354">
    <property type="protein sequence ID" value="AWK75001.1"/>
    <property type="molecule type" value="Genomic_DNA"/>
</dbReference>
<comment type="subcellular location">
    <subcellularLocation>
        <location evidence="1">Membrane</location>
        <topology evidence="1">Multi-pass membrane protein</topology>
    </subcellularLocation>
</comment>
<evidence type="ECO:0000313" key="10">
    <source>
        <dbReference type="EMBL" id="AWK75001.1"/>
    </source>
</evidence>
<organism evidence="10 11">
    <name type="scientific">Rhodococcus oxybenzonivorans</name>
    <dbReference type="NCBI Taxonomy" id="1990687"/>
    <lineage>
        <taxon>Bacteria</taxon>
        <taxon>Bacillati</taxon>
        <taxon>Actinomycetota</taxon>
        <taxon>Actinomycetes</taxon>
        <taxon>Mycobacteriales</taxon>
        <taxon>Nocardiaceae</taxon>
        <taxon>Rhodococcus</taxon>
    </lineage>
</organism>
<feature type="transmembrane region" description="Helical" evidence="8">
    <location>
        <begin position="375"/>
        <end position="398"/>
    </location>
</feature>
<dbReference type="PANTHER" id="PTHR43495:SF5">
    <property type="entry name" value="GAMMA-AMINOBUTYRIC ACID PERMEASE"/>
    <property type="match status" value="1"/>
</dbReference>
<comment type="similarity">
    <text evidence="2">Belongs to the amino acid-polyamine-organocation (APC) superfamily. Amino acid transporter (AAT) (TC 2.A.3.1) family.</text>
</comment>
<keyword evidence="5" id="KW-0029">Amino-acid transport</keyword>
<evidence type="ECO:0000256" key="1">
    <source>
        <dbReference type="ARBA" id="ARBA00004141"/>
    </source>
</evidence>
<dbReference type="FunFam" id="1.20.1740.10:FF:000001">
    <property type="entry name" value="Amino acid permease"/>
    <property type="match status" value="1"/>
</dbReference>
<dbReference type="PIRSF" id="PIRSF006060">
    <property type="entry name" value="AA_transporter"/>
    <property type="match status" value="1"/>
</dbReference>
<evidence type="ECO:0000256" key="8">
    <source>
        <dbReference type="SAM" id="Phobius"/>
    </source>
</evidence>
<feature type="transmembrane region" description="Helical" evidence="8">
    <location>
        <begin position="419"/>
        <end position="437"/>
    </location>
</feature>
<evidence type="ECO:0000256" key="2">
    <source>
        <dbReference type="ARBA" id="ARBA00008583"/>
    </source>
</evidence>
<dbReference type="Proteomes" id="UP000245711">
    <property type="component" value="Chromosome"/>
</dbReference>
<feature type="transmembrane region" description="Helical" evidence="8">
    <location>
        <begin position="213"/>
        <end position="239"/>
    </location>
</feature>
<protein>
    <submittedName>
        <fullName evidence="10">Amino acid transporter</fullName>
    </submittedName>
</protein>
<reference evidence="10 11" key="1">
    <citation type="submission" date="2017-05" db="EMBL/GenBank/DDBJ databases">
        <title>Isolation of Rhodococcus sp. S2-17 biodegrading of BP-3.</title>
        <authorList>
            <person name="Lee Y."/>
            <person name="Kim K.H."/>
            <person name="Chun B.H."/>
            <person name="Jung H.S."/>
            <person name="Jeon C.O."/>
        </authorList>
    </citation>
    <scope>NUCLEOTIDE SEQUENCE [LARGE SCALE GENOMIC DNA]</scope>
    <source>
        <strain evidence="10 11">S2-17</strain>
    </source>
</reference>
<evidence type="ECO:0000256" key="3">
    <source>
        <dbReference type="ARBA" id="ARBA00022448"/>
    </source>
</evidence>
<evidence type="ECO:0000259" key="9">
    <source>
        <dbReference type="Pfam" id="PF00324"/>
    </source>
</evidence>
<feature type="transmembrane region" description="Helical" evidence="8">
    <location>
        <begin position="443"/>
        <end position="463"/>
    </location>
</feature>